<evidence type="ECO:0000256" key="2">
    <source>
        <dbReference type="ARBA" id="ARBA00012438"/>
    </source>
</evidence>
<keyword evidence="7" id="KW-0067">ATP-binding</keyword>
<organism evidence="12 13">
    <name type="scientific">Isoptericola cucumis</name>
    <dbReference type="NCBI Taxonomy" id="1776856"/>
    <lineage>
        <taxon>Bacteria</taxon>
        <taxon>Bacillati</taxon>
        <taxon>Actinomycetota</taxon>
        <taxon>Actinomycetes</taxon>
        <taxon>Micrococcales</taxon>
        <taxon>Promicromonosporaceae</taxon>
        <taxon>Isoptericola</taxon>
    </lineage>
</organism>
<dbReference type="InterPro" id="IPR050482">
    <property type="entry name" value="Sensor_HK_TwoCompSys"/>
</dbReference>
<keyword evidence="6" id="KW-0418">Kinase</keyword>
<dbReference type="InterPro" id="IPR036890">
    <property type="entry name" value="HATPase_C_sf"/>
</dbReference>
<reference evidence="13" key="1">
    <citation type="journal article" date="2019" name="Int. J. Syst. Evol. Microbiol.">
        <title>The Global Catalogue of Microorganisms (GCM) 10K type strain sequencing project: providing services to taxonomists for standard genome sequencing and annotation.</title>
        <authorList>
            <consortium name="The Broad Institute Genomics Platform"/>
            <consortium name="The Broad Institute Genome Sequencing Center for Infectious Disease"/>
            <person name="Wu L."/>
            <person name="Ma J."/>
        </authorList>
    </citation>
    <scope>NUCLEOTIDE SEQUENCE [LARGE SCALE GENOMIC DNA]</scope>
    <source>
        <strain evidence="13">CCM 8653</strain>
    </source>
</reference>
<proteinExistence type="predicted"/>
<gene>
    <name evidence="12" type="ORF">GCM10007368_03850</name>
</gene>
<evidence type="ECO:0000256" key="9">
    <source>
        <dbReference type="SAM" id="Coils"/>
    </source>
</evidence>
<comment type="caution">
    <text evidence="12">The sequence shown here is derived from an EMBL/GenBank/DDBJ whole genome shotgun (WGS) entry which is preliminary data.</text>
</comment>
<keyword evidence="10" id="KW-0812">Transmembrane</keyword>
<evidence type="ECO:0000256" key="1">
    <source>
        <dbReference type="ARBA" id="ARBA00000085"/>
    </source>
</evidence>
<keyword evidence="4" id="KW-0808">Transferase</keyword>
<sequence>MSVEPAGPGPSGPWWRTLARALRTLATADDRRGDAVTAVLTFLLGWLLIEVGLVDIVRWGGRLDDLDPEPWWRVALLAVGCMLILVKRANPMLALAGGLVVTLVDLAWGGTLAVVLVLWDLLYGAALWSGPRARAWLWGTALTVSVVGAVAAGEAARDVRYFVYTGLQLGAVLLVPMWWADNVRQKTELAELERARADEAARAAELERERAADLATIAELDRHEAVQAERAAMARDLHDVIASHLSTIAIHSGAALAVPPDDAAGARRDRAALEQVRASSVASLAEMRAMIELLRADAPRDPLAAPGRLDRLGALVDDARAAGADVTVEDPDRVTTTPLPAATGQALHRIAQEALTNARKHAPGAAVVVRLARHDLPEPRRSEVVLEVRSGARGGALPDGALPDGALPAGALSAGTGMLTMRERAEGVGGTFGGGPAPGGGWLVRAVVPTDAVAALEPDHTEEAV</sequence>
<accession>A0ABQ2B4P4</accession>
<keyword evidence="13" id="KW-1185">Reference proteome</keyword>
<feature type="coiled-coil region" evidence="9">
    <location>
        <begin position="182"/>
        <end position="209"/>
    </location>
</feature>
<dbReference type="EC" id="2.7.13.3" evidence="2"/>
<keyword evidence="10" id="KW-1133">Transmembrane helix</keyword>
<evidence type="ECO:0000256" key="6">
    <source>
        <dbReference type="ARBA" id="ARBA00022777"/>
    </source>
</evidence>
<evidence type="ECO:0000313" key="12">
    <source>
        <dbReference type="EMBL" id="GGI04974.1"/>
    </source>
</evidence>
<dbReference type="RefSeq" id="WP_188521947.1">
    <property type="nucleotide sequence ID" value="NZ_BMDG01000001.1"/>
</dbReference>
<keyword evidence="8" id="KW-0902">Two-component regulatory system</keyword>
<keyword evidence="5" id="KW-0547">Nucleotide-binding</keyword>
<keyword evidence="9" id="KW-0175">Coiled coil</keyword>
<evidence type="ECO:0000256" key="3">
    <source>
        <dbReference type="ARBA" id="ARBA00022553"/>
    </source>
</evidence>
<keyword evidence="3" id="KW-0597">Phosphoprotein</keyword>
<evidence type="ECO:0000256" key="5">
    <source>
        <dbReference type="ARBA" id="ARBA00022741"/>
    </source>
</evidence>
<evidence type="ECO:0000256" key="4">
    <source>
        <dbReference type="ARBA" id="ARBA00022679"/>
    </source>
</evidence>
<feature type="transmembrane region" description="Helical" evidence="10">
    <location>
        <begin position="161"/>
        <end position="179"/>
    </location>
</feature>
<keyword evidence="10" id="KW-0472">Membrane</keyword>
<dbReference type="EMBL" id="BMDG01000001">
    <property type="protein sequence ID" value="GGI04974.1"/>
    <property type="molecule type" value="Genomic_DNA"/>
</dbReference>
<dbReference type="InterPro" id="IPR011712">
    <property type="entry name" value="Sig_transdc_His_kin_sub3_dim/P"/>
</dbReference>
<feature type="transmembrane region" description="Helical" evidence="10">
    <location>
        <begin position="70"/>
        <end position="86"/>
    </location>
</feature>
<dbReference type="Gene3D" id="3.30.565.10">
    <property type="entry name" value="Histidine kinase-like ATPase, C-terminal domain"/>
    <property type="match status" value="1"/>
</dbReference>
<dbReference type="PANTHER" id="PTHR24421">
    <property type="entry name" value="NITRATE/NITRITE SENSOR PROTEIN NARX-RELATED"/>
    <property type="match status" value="1"/>
</dbReference>
<feature type="transmembrane region" description="Helical" evidence="10">
    <location>
        <begin position="135"/>
        <end position="154"/>
    </location>
</feature>
<comment type="catalytic activity">
    <reaction evidence="1">
        <text>ATP + protein L-histidine = ADP + protein N-phospho-L-histidine.</text>
        <dbReference type="EC" id="2.7.13.3"/>
    </reaction>
</comment>
<dbReference type="SUPFAM" id="SSF55874">
    <property type="entry name" value="ATPase domain of HSP90 chaperone/DNA topoisomerase II/histidine kinase"/>
    <property type="match status" value="1"/>
</dbReference>
<evidence type="ECO:0000259" key="11">
    <source>
        <dbReference type="Pfam" id="PF07730"/>
    </source>
</evidence>
<feature type="transmembrane region" description="Helical" evidence="10">
    <location>
        <begin position="35"/>
        <end position="58"/>
    </location>
</feature>
<evidence type="ECO:0000256" key="8">
    <source>
        <dbReference type="ARBA" id="ARBA00023012"/>
    </source>
</evidence>
<dbReference type="CDD" id="cd16917">
    <property type="entry name" value="HATPase_UhpB-NarQ-NarX-like"/>
    <property type="match status" value="1"/>
</dbReference>
<evidence type="ECO:0000256" key="7">
    <source>
        <dbReference type="ARBA" id="ARBA00022840"/>
    </source>
</evidence>
<protein>
    <recommendedName>
        <fullName evidence="2">histidine kinase</fullName>
        <ecNumber evidence="2">2.7.13.3</ecNumber>
    </recommendedName>
</protein>
<name>A0ABQ2B4P4_9MICO</name>
<dbReference type="Pfam" id="PF07730">
    <property type="entry name" value="HisKA_3"/>
    <property type="match status" value="1"/>
</dbReference>
<dbReference type="PANTHER" id="PTHR24421:SF10">
    <property type="entry name" value="NITRATE_NITRITE SENSOR PROTEIN NARQ"/>
    <property type="match status" value="1"/>
</dbReference>
<evidence type="ECO:0000313" key="13">
    <source>
        <dbReference type="Proteomes" id="UP000632535"/>
    </source>
</evidence>
<feature type="domain" description="Signal transduction histidine kinase subgroup 3 dimerisation and phosphoacceptor" evidence="11">
    <location>
        <begin position="229"/>
        <end position="297"/>
    </location>
</feature>
<evidence type="ECO:0000256" key="10">
    <source>
        <dbReference type="SAM" id="Phobius"/>
    </source>
</evidence>
<dbReference type="Gene3D" id="1.20.5.1930">
    <property type="match status" value="1"/>
</dbReference>
<dbReference type="Proteomes" id="UP000632535">
    <property type="component" value="Unassembled WGS sequence"/>
</dbReference>
<feature type="transmembrane region" description="Helical" evidence="10">
    <location>
        <begin position="93"/>
        <end position="119"/>
    </location>
</feature>